<dbReference type="RefSeq" id="WP_088029785.1">
    <property type="nucleotide sequence ID" value="NZ_FWZD01000072.1"/>
</dbReference>
<protein>
    <submittedName>
        <fullName evidence="2">Uncharacterized protein</fullName>
    </submittedName>
</protein>
<evidence type="ECO:0000256" key="1">
    <source>
        <dbReference type="SAM" id="Coils"/>
    </source>
</evidence>
<evidence type="ECO:0000313" key="3">
    <source>
        <dbReference type="Proteomes" id="UP000194439"/>
    </source>
</evidence>
<evidence type="ECO:0000313" key="2">
    <source>
        <dbReference type="EMBL" id="SME45665.1"/>
    </source>
</evidence>
<feature type="coiled-coil region" evidence="1">
    <location>
        <begin position="519"/>
        <end position="549"/>
    </location>
</feature>
<dbReference type="EMBL" id="FWZD01000072">
    <property type="protein sequence ID" value="SME45665.1"/>
    <property type="molecule type" value="Genomic_DNA"/>
</dbReference>
<sequence length="1518" mass="178223">MDTLIRRGRIVGLKYAKMKKQYRNTVFPFHQEGIPVHVLITLVSMGGKGVLLQAFFQLIEPLIRWGKEEKMVDSFFFKEKKMFSPYTFHVLIEWAVGKEPHTKITTGIAITANPKRSHKVGNESPIDPEYLLYIVEQTEDAPFDIASIPLWNEETQTSLSMEDLKKYLKRHEAYVSTYTKNQRREYFNELKKYGIDPHEWRVLKSINKDEGDVSAYFGRADDNHTLSSKVIIPGLDKQIEPEYRKSYRESKSLSETFKEVAITNQEMPNLIEREYTYKILIDELSPVITFLKNCVVLEQELLEHRKKGYIIKEYMKAKLNSKIVEDKDITKKLADIVQKLERLKWESSNLQYAKAFRNVRGLNDQIDSLREKQSSFKEMHEKEVKLANVNRVNLRLVERAKLRNESEQKIKQYNRLKEMLKLDDLEGEMKKLKEKLKNVWDEIYVSWKGIRKQHSLFIGQCEKNLSINREKLCERNEIIAQIGENIIGLRTRLSMHQTRKAKLQAAYGEIITDDPEDFNNIYEFKLKSIEEEAKKIKEEQLQIRKEQESLLTQKGEKLSQICSFEEKKAKIKEKLDIRLCEESKMMDKISNTIKERIDTYSKEAILSAIKKLEKEFSLIQISIDSKIKERWILESQYDILKDSNYWIPNKDVLEVKNEIASQGIACELGMEILYQIIENVGEDIARKEIEKNPLFPYGVVVSSEDVEDIDLSFLERKFQQSPVPIFIREHMQKSHTSKQDNERLYPTQNGMFITIDAWLHQALDLYAFEQKKKEMDRKGDDFEFLIDQEKGHLQKIQKLLHFCESFVEEPDSSALHHKKAEIEKDLHTFYELMSVIEEELSVIAIQSKVYEDRLSEIDLETHEYKGKIEEVKQWMSEEEEHKRISLELEEFNKDHNKEIEKKEALERIIKNKEKELKSYRETYQDWKRDGIEQYKRLTTIFDWVRNPLEQPLQYSPVSDKVEAPVYSAEGIDQLKNYLFEHSSLKNSIEVKNLELTKISFEIDSLSEKITDVQTELFELNPNWESLQVPSSSKNIIVQYIQTHEDNAEDYRKKINILNEETLRLSGSLDRDKVMLETEKKRVEKLELGEPDSWMNVDLVEKEKEIKRNRQQLNAQKQEVDLHHEKILNVIQSLTNNIAQLDSSDILETKFGDFADIDWLQGIKGSFEQKTASWTGEYFSYMNKLKESGAHFKVLYEGYRSSVGESKDLDKDVVASVEAYFEDIITQEYSLMYEGVRSVLVSFEEELQRISEDKIQGLKVIKQWTDRATYRVNLIVKKMKQMVSRMKIKNHTGYIFPLVRYANNYQFNENLDYYNTVLTEFFIKILAQLKQEEKDIQDIPLYEIDKMIDISILVLKVLGNQYPTLEIYNPGGDNHLLYGKPNDSLYSDWETIMKGDYAEASGSGGQKLMTQMIIMAMLMKSNKKGWSVLISDNPFSKMVSEHVIAPIFALCELLKIQWVVVSPPELTSTVELTKRFPVIHRLSFTKEKGKDIIDHAIQMNSRIYIDKENILNEQKVSSE</sequence>
<name>A0A1Y6ASC4_9BACI</name>
<keyword evidence="1" id="KW-0175">Coiled coil</keyword>
<dbReference type="Proteomes" id="UP000194439">
    <property type="component" value="Unassembled WGS sequence"/>
</dbReference>
<gene>
    <name evidence="2" type="ORF">BACERE00185_05030</name>
</gene>
<accession>A0A1Y6ASC4</accession>
<proteinExistence type="predicted"/>
<feature type="coiled-coil region" evidence="1">
    <location>
        <begin position="399"/>
        <end position="442"/>
    </location>
</feature>
<organism evidence="2 3">
    <name type="scientific">Bacillus mobilis</name>
    <dbReference type="NCBI Taxonomy" id="2026190"/>
    <lineage>
        <taxon>Bacteria</taxon>
        <taxon>Bacillati</taxon>
        <taxon>Bacillota</taxon>
        <taxon>Bacilli</taxon>
        <taxon>Bacillales</taxon>
        <taxon>Bacillaceae</taxon>
        <taxon>Bacillus</taxon>
        <taxon>Bacillus cereus group</taxon>
    </lineage>
</organism>
<reference evidence="3" key="1">
    <citation type="submission" date="2017-04" db="EMBL/GenBank/DDBJ databases">
        <authorList>
            <person name="Criscuolo A."/>
        </authorList>
    </citation>
    <scope>NUCLEOTIDE SEQUENCE [LARGE SCALE GENOMIC DNA]</scope>
</reference>
<feature type="coiled-coil region" evidence="1">
    <location>
        <begin position="888"/>
        <end position="929"/>
    </location>
</feature>